<evidence type="ECO:0000256" key="2">
    <source>
        <dbReference type="ARBA" id="ARBA00023125"/>
    </source>
</evidence>
<dbReference type="SUPFAM" id="SSF48498">
    <property type="entry name" value="Tetracyclin repressor-like, C-terminal domain"/>
    <property type="match status" value="1"/>
</dbReference>
<evidence type="ECO:0000259" key="5">
    <source>
        <dbReference type="PROSITE" id="PS50977"/>
    </source>
</evidence>
<accession>A0A494WD85</accession>
<dbReference type="Proteomes" id="UP000279959">
    <property type="component" value="Chromosome"/>
</dbReference>
<feature type="domain" description="HTH tetR-type" evidence="5">
    <location>
        <begin position="1"/>
        <end position="61"/>
    </location>
</feature>
<dbReference type="KEGG" id="sami:SAMIE_1021530"/>
<evidence type="ECO:0000313" key="7">
    <source>
        <dbReference type="Proteomes" id="UP000279959"/>
    </source>
</evidence>
<proteinExistence type="predicted"/>
<keyword evidence="1" id="KW-0805">Transcription regulation</keyword>
<dbReference type="PANTHER" id="PTHR30055">
    <property type="entry name" value="HTH-TYPE TRANSCRIPTIONAL REGULATOR RUTR"/>
    <property type="match status" value="1"/>
</dbReference>
<sequence>MDRRNAILDTAHASFVEHGYAGTTMSSIAAELGGSKGTLWNYFPSKEALFSAMLERATEAYREQLSQILDPCGVLALTLQRAAISLIVKITSAEGIALHRLIIAEGRRFPEMSRIFFELTRNATRKLLATFLADAMERGQLRRADPAEAARSLMSLLMAESYHELIMGRLEEAEPADLEREALVAVGLFLRAYAPEPEKQGREQAN</sequence>
<dbReference type="GO" id="GO:0003700">
    <property type="term" value="F:DNA-binding transcription factor activity"/>
    <property type="evidence" value="ECO:0007669"/>
    <property type="project" value="TreeGrafter"/>
</dbReference>
<dbReference type="FunFam" id="1.10.10.60:FF:000141">
    <property type="entry name" value="TetR family transcriptional regulator"/>
    <property type="match status" value="1"/>
</dbReference>
<name>A0A494WD85_9SPHN</name>
<dbReference type="AlphaFoldDB" id="A0A494WD85"/>
<dbReference type="InterPro" id="IPR050109">
    <property type="entry name" value="HTH-type_TetR-like_transc_reg"/>
</dbReference>
<keyword evidence="7" id="KW-1185">Reference proteome</keyword>
<dbReference type="InterPro" id="IPR001647">
    <property type="entry name" value="HTH_TetR"/>
</dbReference>
<dbReference type="PROSITE" id="PS50977">
    <property type="entry name" value="HTH_TETR_2"/>
    <property type="match status" value="1"/>
</dbReference>
<gene>
    <name evidence="6" type="ORF">SAMIE_1021530</name>
</gene>
<organism evidence="6 7">
    <name type="scientific">Sphingobium amiense</name>
    <dbReference type="NCBI Taxonomy" id="135719"/>
    <lineage>
        <taxon>Bacteria</taxon>
        <taxon>Pseudomonadati</taxon>
        <taxon>Pseudomonadota</taxon>
        <taxon>Alphaproteobacteria</taxon>
        <taxon>Sphingomonadales</taxon>
        <taxon>Sphingomonadaceae</taxon>
        <taxon>Sphingobium</taxon>
    </lineage>
</organism>
<reference evidence="6 7" key="1">
    <citation type="submission" date="2018-05" db="EMBL/GenBank/DDBJ databases">
        <title>Complete Genome Sequence of the Nonylphenol-Degrading Bacterium Sphingobium amiense DSM 16289T.</title>
        <authorList>
            <person name="Ootsuka M."/>
            <person name="Nishizawa T."/>
            <person name="Ohta H."/>
        </authorList>
    </citation>
    <scope>NUCLEOTIDE SEQUENCE [LARGE SCALE GENOMIC DNA]</scope>
    <source>
        <strain evidence="6 7">DSM 16289</strain>
    </source>
</reference>
<dbReference type="GO" id="GO:0000976">
    <property type="term" value="F:transcription cis-regulatory region binding"/>
    <property type="evidence" value="ECO:0007669"/>
    <property type="project" value="TreeGrafter"/>
</dbReference>
<dbReference type="PANTHER" id="PTHR30055:SF119">
    <property type="entry name" value="NALC"/>
    <property type="match status" value="1"/>
</dbReference>
<dbReference type="Pfam" id="PF00440">
    <property type="entry name" value="TetR_N"/>
    <property type="match status" value="1"/>
</dbReference>
<dbReference type="Pfam" id="PF14246">
    <property type="entry name" value="TetR_C_7"/>
    <property type="match status" value="1"/>
</dbReference>
<dbReference type="InterPro" id="IPR039536">
    <property type="entry name" value="TetR_C_Proteobacteria"/>
</dbReference>
<dbReference type="EMBL" id="AP018664">
    <property type="protein sequence ID" value="BBD98652.1"/>
    <property type="molecule type" value="Genomic_DNA"/>
</dbReference>
<evidence type="ECO:0000313" key="6">
    <source>
        <dbReference type="EMBL" id="BBD98652.1"/>
    </source>
</evidence>
<dbReference type="Gene3D" id="1.10.357.10">
    <property type="entry name" value="Tetracycline Repressor, domain 2"/>
    <property type="match status" value="1"/>
</dbReference>
<keyword evidence="3" id="KW-0804">Transcription</keyword>
<protein>
    <submittedName>
        <fullName evidence="6">TetR/AcrR family transcriptional regulator</fullName>
    </submittedName>
</protein>
<dbReference type="InterPro" id="IPR009057">
    <property type="entry name" value="Homeodomain-like_sf"/>
</dbReference>
<dbReference type="PRINTS" id="PR00455">
    <property type="entry name" value="HTHTETR"/>
</dbReference>
<dbReference type="SUPFAM" id="SSF46689">
    <property type="entry name" value="Homeodomain-like"/>
    <property type="match status" value="1"/>
</dbReference>
<evidence type="ECO:0000256" key="4">
    <source>
        <dbReference type="PROSITE-ProRule" id="PRU00335"/>
    </source>
</evidence>
<dbReference type="InterPro" id="IPR036271">
    <property type="entry name" value="Tet_transcr_reg_TetR-rel_C_sf"/>
</dbReference>
<feature type="DNA-binding region" description="H-T-H motif" evidence="4">
    <location>
        <begin position="24"/>
        <end position="43"/>
    </location>
</feature>
<evidence type="ECO:0000256" key="1">
    <source>
        <dbReference type="ARBA" id="ARBA00023015"/>
    </source>
</evidence>
<evidence type="ECO:0000256" key="3">
    <source>
        <dbReference type="ARBA" id="ARBA00023163"/>
    </source>
</evidence>
<dbReference type="RefSeq" id="WP_066700458.1">
    <property type="nucleotide sequence ID" value="NZ_AP018664.1"/>
</dbReference>
<keyword evidence="2 4" id="KW-0238">DNA-binding</keyword>